<dbReference type="GO" id="GO:0007019">
    <property type="term" value="P:microtubule depolymerization"/>
    <property type="evidence" value="ECO:0007669"/>
    <property type="project" value="TreeGrafter"/>
</dbReference>
<dbReference type="EMBL" id="JAYKXN010000003">
    <property type="protein sequence ID" value="KAK7302763.1"/>
    <property type="molecule type" value="Genomic_DNA"/>
</dbReference>
<dbReference type="AlphaFoldDB" id="A0AAN9PM03"/>
<dbReference type="PANTHER" id="PTHR19845:SF0">
    <property type="entry name" value="KATANIN P80 WD40 REPEAT-CONTAINING SUBUNIT B1"/>
    <property type="match status" value="1"/>
</dbReference>
<accession>A0AAN9PM03</accession>
<keyword evidence="2" id="KW-1185">Reference proteome</keyword>
<comment type="caution">
    <text evidence="1">The sequence shown here is derived from an EMBL/GenBank/DDBJ whole genome shotgun (WGS) entry which is preliminary data.</text>
</comment>
<reference evidence="1 2" key="1">
    <citation type="submission" date="2024-01" db="EMBL/GenBank/DDBJ databases">
        <title>The genomes of 5 underutilized Papilionoideae crops provide insights into root nodulation and disease resistance.</title>
        <authorList>
            <person name="Yuan L."/>
        </authorList>
    </citation>
    <scope>NUCLEOTIDE SEQUENCE [LARGE SCALE GENOMIC DNA]</scope>
    <source>
        <strain evidence="1">LY-2023</strain>
        <tissue evidence="1">Leaf</tissue>
    </source>
</reference>
<protein>
    <submittedName>
        <fullName evidence="1">Uncharacterized protein</fullName>
    </submittedName>
</protein>
<gene>
    <name evidence="1" type="ORF">RJT34_13659</name>
</gene>
<dbReference type="GO" id="GO:0008352">
    <property type="term" value="C:katanin complex"/>
    <property type="evidence" value="ECO:0007669"/>
    <property type="project" value="TreeGrafter"/>
</dbReference>
<evidence type="ECO:0000313" key="2">
    <source>
        <dbReference type="Proteomes" id="UP001359559"/>
    </source>
</evidence>
<sequence>MNNPNCLSLRSATTNAASSSASPSISNSITASVGKLLSQICCQSPLSTSLTISISHSFSRAPLEVLTAFAFVKFLKALALTKFSLPFSTRLCFTNPLCVSLARRYRLSTGTPEGVENQGKLTRVAAVFSWEPIQCHDMVDVGWSRLSDLNVHEGILLGCSYNQSRVGVWVVDISVDALVF</sequence>
<evidence type="ECO:0000313" key="1">
    <source>
        <dbReference type="EMBL" id="KAK7302763.1"/>
    </source>
</evidence>
<dbReference type="Proteomes" id="UP001359559">
    <property type="component" value="Unassembled WGS sequence"/>
</dbReference>
<proteinExistence type="predicted"/>
<name>A0AAN9PM03_CLITE</name>
<organism evidence="1 2">
    <name type="scientific">Clitoria ternatea</name>
    <name type="common">Butterfly pea</name>
    <dbReference type="NCBI Taxonomy" id="43366"/>
    <lineage>
        <taxon>Eukaryota</taxon>
        <taxon>Viridiplantae</taxon>
        <taxon>Streptophyta</taxon>
        <taxon>Embryophyta</taxon>
        <taxon>Tracheophyta</taxon>
        <taxon>Spermatophyta</taxon>
        <taxon>Magnoliopsida</taxon>
        <taxon>eudicotyledons</taxon>
        <taxon>Gunneridae</taxon>
        <taxon>Pentapetalae</taxon>
        <taxon>rosids</taxon>
        <taxon>fabids</taxon>
        <taxon>Fabales</taxon>
        <taxon>Fabaceae</taxon>
        <taxon>Papilionoideae</taxon>
        <taxon>50 kb inversion clade</taxon>
        <taxon>NPAAA clade</taxon>
        <taxon>indigoferoid/millettioid clade</taxon>
        <taxon>Phaseoleae</taxon>
        <taxon>Clitoria</taxon>
    </lineage>
</organism>
<dbReference type="PANTHER" id="PTHR19845">
    <property type="entry name" value="KATANIN P80 SUBUNIT"/>
    <property type="match status" value="1"/>
</dbReference>